<dbReference type="EMBL" id="LC625835">
    <property type="protein sequence ID" value="BCU03687.1"/>
    <property type="molecule type" value="Genomic_DNA"/>
</dbReference>
<protein>
    <submittedName>
        <fullName evidence="3">Ankyrin repeat domain containing protein</fullName>
    </submittedName>
</protein>
<name>A0A811BRD5_9VIRU</name>
<dbReference type="PANTHER" id="PTHR46586:SF3">
    <property type="entry name" value="ANKYRIN REPEAT-CONTAINING PROTEIN"/>
    <property type="match status" value="1"/>
</dbReference>
<dbReference type="SUPFAM" id="SSF48403">
    <property type="entry name" value="Ankyrin repeat"/>
    <property type="match status" value="1"/>
</dbReference>
<dbReference type="InterPro" id="IPR036047">
    <property type="entry name" value="F-box-like_dom_sf"/>
</dbReference>
<accession>A0A811BRD5</accession>
<dbReference type="Gene3D" id="1.25.40.20">
    <property type="entry name" value="Ankyrin repeat-containing domain"/>
    <property type="match status" value="4"/>
</dbReference>
<dbReference type="InterPro" id="IPR001810">
    <property type="entry name" value="F-box_dom"/>
</dbReference>
<dbReference type="Pfam" id="PF13637">
    <property type="entry name" value="Ank_4"/>
    <property type="match status" value="2"/>
</dbReference>
<dbReference type="PANTHER" id="PTHR46586">
    <property type="entry name" value="ANKYRIN REPEAT-CONTAINING PROTEIN"/>
    <property type="match status" value="1"/>
</dbReference>
<dbReference type="Pfam" id="PF12937">
    <property type="entry name" value="F-box-like"/>
    <property type="match status" value="1"/>
</dbReference>
<evidence type="ECO:0000259" key="2">
    <source>
        <dbReference type="Pfam" id="PF12937"/>
    </source>
</evidence>
<dbReference type="InterPro" id="IPR036770">
    <property type="entry name" value="Ankyrin_rpt-contain_sf"/>
</dbReference>
<organism evidence="3 4">
    <name type="scientific">Pandoravirus japonicus</name>
    <dbReference type="NCBI Taxonomy" id="2823154"/>
    <lineage>
        <taxon>Viruses</taxon>
        <taxon>Pandoravirus</taxon>
    </lineage>
</organism>
<feature type="domain" description="F-box" evidence="2">
    <location>
        <begin position="7"/>
        <end position="38"/>
    </location>
</feature>
<dbReference type="CDD" id="cd09917">
    <property type="entry name" value="F-box_SF"/>
    <property type="match status" value="1"/>
</dbReference>
<evidence type="ECO:0000256" key="1">
    <source>
        <dbReference type="SAM" id="MobiDB-lite"/>
    </source>
</evidence>
<proteinExistence type="predicted"/>
<dbReference type="InterPro" id="IPR002110">
    <property type="entry name" value="Ankyrin_rpt"/>
</dbReference>
<evidence type="ECO:0000313" key="4">
    <source>
        <dbReference type="Proteomes" id="UP001253637"/>
    </source>
</evidence>
<feature type="compositionally biased region" description="Basic and acidic residues" evidence="1">
    <location>
        <begin position="572"/>
        <end position="593"/>
    </location>
</feature>
<dbReference type="Proteomes" id="UP001253637">
    <property type="component" value="Segment"/>
</dbReference>
<evidence type="ECO:0000313" key="3">
    <source>
        <dbReference type="EMBL" id="BCU03687.1"/>
    </source>
</evidence>
<dbReference type="InterPro" id="IPR052050">
    <property type="entry name" value="SecEffector_AnkRepeat"/>
</dbReference>
<sequence>MHPTGVQDLPPEIINAITGLLDDADFCACMTVSRMWRVHSPADYARRIVASRGWSGPSDLFDAGNATAVRGLVALGRLDLSDYCTSEPFWAASRGHLDLLVALHELGAPGFNADAMDFAAIHGHVDVVAYLHHHRREGCTAYAMDHAAAHGHLAVVDFLHRHRKEGCTRRAMDYAAANGHLEVVAYLHERRTEGCSVGAVNRAAANGHRDVVAYLLRERTEGSTPIALAAAAANGDVAMLRLLTVEPRQPGDHRAMDAAAANGHLDAVAYLDEKRSEGCTGRAIVGAARGGHFGVVLFLLDRRPIECAEGLRDAADALLGRGRTDIVRRIVAQLSAPIVPSAVAFVEAARGGHLHVLHRLRKSHPSLFERHADDMISAAIAAGRAGVYSFCIGATPHPADPERAQHREGRILEGAMAAMTARRTSVVLRVVEILAHARHLDKDDVLAAVGATGDLALVGAVMRHVRDGSPHVGVVTRAAAAAGHVDIIAWILGRERDSVVRASLAGEAIRAAGFAGRDDALEALARLPGVNEQAWRWSGAISAAHAGGHVSTLRLLRDPTFGRRTGYHSRGRVHDPQAMGDRDGRDDAPRDPSFDAWRQAARRGHLGAMRHLCSEGVYPVDGLAVMIEAAEGGHLDVVKFVYREIAVRDPWTAVSRAFACQQNRVGAWLAQAIRHGAHSLPERQRRFDWAAVCHSDVAMIVGKRATGKSAILRDLQRFLADAAPAIAPPAPSADDPVDLCGEFKADRCDLRSRMDEAD</sequence>
<dbReference type="SUPFAM" id="SSF81383">
    <property type="entry name" value="F-box domain"/>
    <property type="match status" value="1"/>
</dbReference>
<reference evidence="3" key="1">
    <citation type="submission" date="2021-04" db="EMBL/GenBank/DDBJ databases">
        <title>Draft Genome Sequence of Pandoravirus japonicus, Isolated from the Sabaishi River of Niigata, Japan.</title>
        <authorList>
            <person name="Hosokawa N."/>
            <person name="Takahashi H."/>
            <person name="Aoki K."/>
            <person name="Takemura M."/>
        </authorList>
    </citation>
    <scope>NUCLEOTIDE SEQUENCE</scope>
</reference>
<feature type="region of interest" description="Disordered" evidence="1">
    <location>
        <begin position="566"/>
        <end position="593"/>
    </location>
</feature>